<protein>
    <recommendedName>
        <fullName evidence="2">Bacteriophage N4 adsorption protein A C-terminal domain-containing protein</fullName>
    </recommendedName>
</protein>
<dbReference type="Pfam" id="PF13283">
    <property type="entry name" value="NfrA_C"/>
    <property type="match status" value="1"/>
</dbReference>
<dbReference type="EMBL" id="BSPW01000052">
    <property type="protein sequence ID" value="GLT18711.1"/>
    <property type="molecule type" value="Genomic_DNA"/>
</dbReference>
<gene>
    <name evidence="3" type="ORF">GCM10007938_24920</name>
</gene>
<keyword evidence="1" id="KW-0732">Signal</keyword>
<feature type="domain" description="Bacteriophage N4 adsorption protein A C-terminal" evidence="2">
    <location>
        <begin position="836"/>
        <end position="997"/>
    </location>
</feature>
<proteinExistence type="predicted"/>
<name>A0ABQ6F0C7_9VIBR</name>
<keyword evidence="4" id="KW-1185">Reference proteome</keyword>
<evidence type="ECO:0000259" key="2">
    <source>
        <dbReference type="Pfam" id="PF13283"/>
    </source>
</evidence>
<dbReference type="SUPFAM" id="SSF48452">
    <property type="entry name" value="TPR-like"/>
    <property type="match status" value="1"/>
</dbReference>
<feature type="signal peptide" evidence="1">
    <location>
        <begin position="1"/>
        <end position="24"/>
    </location>
</feature>
<accession>A0ABQ6F0C7</accession>
<comment type="caution">
    <text evidence="3">The sequence shown here is derived from an EMBL/GenBank/DDBJ whole genome shotgun (WGS) entry which is preliminary data.</text>
</comment>
<evidence type="ECO:0000313" key="4">
    <source>
        <dbReference type="Proteomes" id="UP001157138"/>
    </source>
</evidence>
<dbReference type="InterPro" id="IPR011990">
    <property type="entry name" value="TPR-like_helical_dom_sf"/>
</dbReference>
<dbReference type="Proteomes" id="UP001157138">
    <property type="component" value="Unassembled WGS sequence"/>
</dbReference>
<reference evidence="4" key="1">
    <citation type="journal article" date="2019" name="Int. J. Syst. Evol. Microbiol.">
        <title>The Global Catalogue of Microorganisms (GCM) 10K type strain sequencing project: providing services to taxonomists for standard genome sequencing and annotation.</title>
        <authorList>
            <consortium name="The Broad Institute Genomics Platform"/>
            <consortium name="The Broad Institute Genome Sequencing Center for Infectious Disease"/>
            <person name="Wu L."/>
            <person name="Ma J."/>
        </authorList>
    </citation>
    <scope>NUCLEOTIDE SEQUENCE [LARGE SCALE GENOMIC DNA]</scope>
    <source>
        <strain evidence="4">NBRC 108723</strain>
    </source>
</reference>
<organism evidence="3 4">
    <name type="scientific">Vibrio zhanjiangensis</name>
    <dbReference type="NCBI Taxonomy" id="1046128"/>
    <lineage>
        <taxon>Bacteria</taxon>
        <taxon>Pseudomonadati</taxon>
        <taxon>Pseudomonadota</taxon>
        <taxon>Gammaproteobacteria</taxon>
        <taxon>Vibrionales</taxon>
        <taxon>Vibrionaceae</taxon>
        <taxon>Vibrio</taxon>
    </lineage>
</organism>
<dbReference type="Gene3D" id="1.25.40.10">
    <property type="entry name" value="Tetratricopeptide repeat domain"/>
    <property type="match status" value="2"/>
</dbReference>
<dbReference type="InterPro" id="IPR025137">
    <property type="entry name" value="NfrA_C"/>
</dbReference>
<dbReference type="RefSeq" id="WP_284192589.1">
    <property type="nucleotide sequence ID" value="NZ_BSPW01000052.1"/>
</dbReference>
<evidence type="ECO:0000313" key="3">
    <source>
        <dbReference type="EMBL" id="GLT18711.1"/>
    </source>
</evidence>
<evidence type="ECO:0000256" key="1">
    <source>
        <dbReference type="SAM" id="SignalP"/>
    </source>
</evidence>
<sequence length="1006" mass="116144">MRVIRYIKISIIVISLLTAPSLDAVRDGTIDLASYLSDSAHFRTFPYLNRAFAYERSQRITEAIVEVERALNIAPNYLPFLRYLFKLQLKAKLFAKAEATLQRLPIRERSKLLAAVRSEMSVQQLTLTNCEFLALLDGLSIGAKRQVYLYRLYWLADTSESIALEWSVSQPLSIKPDQAIVYEAEAWLKRENYTRVLNTMAQLKDRKTLSDREQYLVGLALLKSDQVDDAVSILIQSESGETKLLLARQLIANLTYDHQYDRALSWFKWLEQHYVLSSKDYANAYNLALNIGDWELARAYQKHLYESSCTENALISARLGNSELAKQQLSSCSSFESPKLWLSLAEELNLSFLIESASFNDSKLTHRQKLVVAWNKYNQGEYQKTIDILLSTSLSINSRRLLASAYDKNGEFKDSMREWKIIYRQYNQLSDLLNLLEVMKRALTEVELIREYEQLLSDVSLSSKIRRDIAEQLLFLYSKHPESFNPEIAMRLTDIDIRSFTRASLWQFHDTCAIAQTAFTKPQTTFGWQVLGYCSYEASPQKAIEYTDNALLLEKSPSSHIEILGIKAQMLFKQQRYNEVLEILLPSWKKQSPHVRLLISKAYLQLGQHEMANDWWRVTDEKEILEWWLLGSDIYLSEKNFSAAQDMLKKAENKFGSNLEFVARHVTLYKLLESNNELTDYLSRQHDSYPDDIYITTELAYAYFVTEPELSVRLFESVIPRLEGRDKITARHQLAQGYKKIGLRKQAQSEYQVLIDQLTTMPIQDTQLIDQLKSENRDVNSNWKWALSGESGGSSPFQNLLQDSSNNTFYQLSASYRLDDHPSLSGQLNLLSSGTWDTMGIDLGITWKPLQRYDLSLSSGVREYWGDDSFMTTYLRLNGDVFSGLGWNKAWKGLRQSSWSNSLYLDAFYQFYDNRTLLYARGESGPVWGLVETHHQRIRTYGLLQASDDTQAEPSLKIGAGIGWLASFNDDKYKGYGNETEISVEWQKQLNDNEQDELVLRFSAYY</sequence>
<feature type="chain" id="PRO_5046537506" description="Bacteriophage N4 adsorption protein A C-terminal domain-containing protein" evidence="1">
    <location>
        <begin position="25"/>
        <end position="1006"/>
    </location>
</feature>